<comment type="caution">
    <text evidence="2">The sequence shown here is derived from an EMBL/GenBank/DDBJ whole genome shotgun (WGS) entry which is preliminary data.</text>
</comment>
<proteinExistence type="predicted"/>
<accession>A0A816BJZ9</accession>
<dbReference type="EMBL" id="CAJOBA010069963">
    <property type="protein sequence ID" value="CAF4385485.1"/>
    <property type="molecule type" value="Genomic_DNA"/>
</dbReference>
<gene>
    <name evidence="2" type="ORF">GPM918_LOCUS43039</name>
    <name evidence="1" type="ORF">OVA965_LOCUS41184</name>
    <name evidence="4" type="ORF">SRO942_LOCUS44429</name>
    <name evidence="3" type="ORF">TMI583_LOCUS42760</name>
</gene>
<dbReference type="Proteomes" id="UP000682733">
    <property type="component" value="Unassembled WGS sequence"/>
</dbReference>
<evidence type="ECO:0000313" key="1">
    <source>
        <dbReference type="EMBL" id="CAF1584771.1"/>
    </source>
</evidence>
<dbReference type="EMBL" id="CAJOBC010104645">
    <property type="protein sequence ID" value="CAF4493022.1"/>
    <property type="molecule type" value="Genomic_DNA"/>
</dbReference>
<dbReference type="Proteomes" id="UP000681722">
    <property type="component" value="Unassembled WGS sequence"/>
</dbReference>
<protein>
    <submittedName>
        <fullName evidence="2">Uncharacterized protein</fullName>
    </submittedName>
</protein>
<evidence type="ECO:0000313" key="4">
    <source>
        <dbReference type="EMBL" id="CAF4493022.1"/>
    </source>
</evidence>
<reference evidence="2" key="1">
    <citation type="submission" date="2021-02" db="EMBL/GenBank/DDBJ databases">
        <authorList>
            <person name="Nowell W R."/>
        </authorList>
    </citation>
    <scope>NUCLEOTIDE SEQUENCE</scope>
</reference>
<dbReference type="EMBL" id="CAJNOK010046773">
    <property type="protein sequence ID" value="CAF1584771.1"/>
    <property type="molecule type" value="Genomic_DNA"/>
</dbReference>
<dbReference type="EMBL" id="CAJNOQ010037908">
    <property type="protein sequence ID" value="CAF1610290.1"/>
    <property type="molecule type" value="Genomic_DNA"/>
</dbReference>
<organism evidence="2 5">
    <name type="scientific">Didymodactylos carnosus</name>
    <dbReference type="NCBI Taxonomy" id="1234261"/>
    <lineage>
        <taxon>Eukaryota</taxon>
        <taxon>Metazoa</taxon>
        <taxon>Spiralia</taxon>
        <taxon>Gnathifera</taxon>
        <taxon>Rotifera</taxon>
        <taxon>Eurotatoria</taxon>
        <taxon>Bdelloidea</taxon>
        <taxon>Philodinida</taxon>
        <taxon>Philodinidae</taxon>
        <taxon>Didymodactylos</taxon>
    </lineage>
</organism>
<evidence type="ECO:0000313" key="5">
    <source>
        <dbReference type="Proteomes" id="UP000663829"/>
    </source>
</evidence>
<dbReference type="Proteomes" id="UP000677228">
    <property type="component" value="Unassembled WGS sequence"/>
</dbReference>
<dbReference type="AlphaFoldDB" id="A0A816BJZ9"/>
<sequence length="125" mass="14582">MRKRKKKKRVEGGGKLNYYLQLDKHLMNWYRSKRGLDREGVGVHKEKVTFKGLILVEQRFCDANKLKEPSKQMGKRTVAASEEKHYATGVKVFFSPKSVINTPTIAKYMAWWLKKSKTVTKIVHN</sequence>
<keyword evidence="5" id="KW-1185">Reference proteome</keyword>
<dbReference type="Proteomes" id="UP000663829">
    <property type="component" value="Unassembled WGS sequence"/>
</dbReference>
<name>A0A816BJZ9_9BILA</name>
<evidence type="ECO:0000313" key="3">
    <source>
        <dbReference type="EMBL" id="CAF4385485.1"/>
    </source>
</evidence>
<evidence type="ECO:0000313" key="2">
    <source>
        <dbReference type="EMBL" id="CAF1610290.1"/>
    </source>
</evidence>